<dbReference type="InterPro" id="IPR041588">
    <property type="entry name" value="Integrase_H2C2"/>
</dbReference>
<keyword evidence="1" id="KW-1133">Transmembrane helix</keyword>
<dbReference type="AlphaFoldDB" id="A0A371IEU7"/>
<organism evidence="3 4">
    <name type="scientific">Mucuna pruriens</name>
    <name type="common">Velvet bean</name>
    <name type="synonym">Dolichos pruriens</name>
    <dbReference type="NCBI Taxonomy" id="157652"/>
    <lineage>
        <taxon>Eukaryota</taxon>
        <taxon>Viridiplantae</taxon>
        <taxon>Streptophyta</taxon>
        <taxon>Embryophyta</taxon>
        <taxon>Tracheophyta</taxon>
        <taxon>Spermatophyta</taxon>
        <taxon>Magnoliopsida</taxon>
        <taxon>eudicotyledons</taxon>
        <taxon>Gunneridae</taxon>
        <taxon>Pentapetalae</taxon>
        <taxon>rosids</taxon>
        <taxon>fabids</taxon>
        <taxon>Fabales</taxon>
        <taxon>Fabaceae</taxon>
        <taxon>Papilionoideae</taxon>
        <taxon>50 kb inversion clade</taxon>
        <taxon>NPAAA clade</taxon>
        <taxon>indigoferoid/millettioid clade</taxon>
        <taxon>Phaseoleae</taxon>
        <taxon>Mucuna</taxon>
    </lineage>
</organism>
<feature type="non-terminal residue" evidence="3">
    <location>
        <position position="1"/>
    </location>
</feature>
<dbReference type="Proteomes" id="UP000257109">
    <property type="component" value="Unassembled WGS sequence"/>
</dbReference>
<protein>
    <recommendedName>
        <fullName evidence="2">Integrase zinc-binding domain-containing protein</fullName>
    </recommendedName>
</protein>
<dbReference type="PANTHER" id="PTHR47266">
    <property type="entry name" value="ENDONUCLEASE-RELATED"/>
    <property type="match status" value="1"/>
</dbReference>
<accession>A0A371IEU7</accession>
<dbReference type="FunFam" id="1.10.340.70:FF:000001">
    <property type="entry name" value="Retrovirus-related Pol polyprotein from transposon gypsy-like Protein"/>
    <property type="match status" value="1"/>
</dbReference>
<dbReference type="EMBL" id="QJKJ01000253">
    <property type="protein sequence ID" value="RDY13569.1"/>
    <property type="molecule type" value="Genomic_DNA"/>
</dbReference>
<evidence type="ECO:0000313" key="3">
    <source>
        <dbReference type="EMBL" id="RDY13569.1"/>
    </source>
</evidence>
<evidence type="ECO:0000256" key="1">
    <source>
        <dbReference type="SAM" id="Phobius"/>
    </source>
</evidence>
<dbReference type="STRING" id="157652.A0A371IEU7"/>
<dbReference type="OrthoDB" id="1427148at2759"/>
<sequence length="262" mass="30770">MDVIQTLCIQRVVQRQMSSKDPDAIQTLCVQRAIQRIEKLDVSKASIFFTSKKASIGRVDTTFIGLFEVIIIHIQIWPIWQLVREFLIFFFVQELYVLIKLSRDFKRFWESIIILTKGTPLKGYEVKGERLYYKGKVDVPRSSTQIPILLREFHNSLVRGHFGFFRTYKRIVRTVYWEGMKDDIKEYVETCDTCQRNKYNTLSPKGLLQLLPISKQVWADIFMDFIGGLPWVQGKDTILVVVDRLTNHLMILDHPYMAKEIA</sequence>
<reference evidence="3" key="1">
    <citation type="submission" date="2018-05" db="EMBL/GenBank/DDBJ databases">
        <title>Draft genome of Mucuna pruriens seed.</title>
        <authorList>
            <person name="Nnadi N.E."/>
            <person name="Vos R."/>
            <person name="Hasami M.H."/>
            <person name="Devisetty U.K."/>
            <person name="Aguiy J.C."/>
        </authorList>
    </citation>
    <scope>NUCLEOTIDE SEQUENCE [LARGE SCALE GENOMIC DNA]</scope>
    <source>
        <strain evidence="3">JCA_2017</strain>
    </source>
</reference>
<evidence type="ECO:0000313" key="4">
    <source>
        <dbReference type="Proteomes" id="UP000257109"/>
    </source>
</evidence>
<keyword evidence="1" id="KW-0812">Transmembrane</keyword>
<dbReference type="InterPro" id="IPR052160">
    <property type="entry name" value="Gypsy_RT_Integrase-like"/>
</dbReference>
<keyword evidence="4" id="KW-1185">Reference proteome</keyword>
<name>A0A371IEU7_MUCPR</name>
<feature type="transmembrane region" description="Helical" evidence="1">
    <location>
        <begin position="61"/>
        <end position="80"/>
    </location>
</feature>
<evidence type="ECO:0000259" key="2">
    <source>
        <dbReference type="Pfam" id="PF17921"/>
    </source>
</evidence>
<feature type="domain" description="Integrase zinc-binding" evidence="2">
    <location>
        <begin position="148"/>
        <end position="199"/>
    </location>
</feature>
<gene>
    <name evidence="3" type="ORF">CR513_01483</name>
</gene>
<dbReference type="Pfam" id="PF17921">
    <property type="entry name" value="Integrase_H2C2"/>
    <property type="match status" value="1"/>
</dbReference>
<keyword evidence="1" id="KW-0472">Membrane</keyword>
<proteinExistence type="predicted"/>
<dbReference type="Gene3D" id="1.10.340.70">
    <property type="match status" value="1"/>
</dbReference>
<comment type="caution">
    <text evidence="3">The sequence shown here is derived from an EMBL/GenBank/DDBJ whole genome shotgun (WGS) entry which is preliminary data.</text>
</comment>